<feature type="chain" id="PRO_5015718093" description="DUF4476 domain-containing protein" evidence="1">
    <location>
        <begin position="23"/>
        <end position="182"/>
    </location>
</feature>
<gene>
    <name evidence="2" type="ORF">C8N46_11271</name>
</gene>
<reference evidence="2 3" key="1">
    <citation type="submission" date="2018-04" db="EMBL/GenBank/DDBJ databases">
        <title>Genomic Encyclopedia of Archaeal and Bacterial Type Strains, Phase II (KMG-II): from individual species to whole genera.</title>
        <authorList>
            <person name="Goeker M."/>
        </authorList>
    </citation>
    <scope>NUCLEOTIDE SEQUENCE [LARGE SCALE GENOMIC DNA]</scope>
    <source>
        <strain evidence="2 3">DSM 25731</strain>
    </source>
</reference>
<dbReference type="AlphaFoldDB" id="A0A2T6BRP7"/>
<comment type="caution">
    <text evidence="2">The sequence shown here is derived from an EMBL/GenBank/DDBJ whole genome shotgun (WGS) entry which is preliminary data.</text>
</comment>
<sequence length="182" mass="20795">MKNNVTRFIFGIILLISLQTNAQTNDYKLENQFMNCVCSMFDDNGTELKKRIKNAEKELVKNEVLANTRGESYIALFKNIRTAIDGRVATFGISDYVIQSLMSSSNAKKYNACMGKMMQDAAYKDSKINKFITLSTTSGSNPKITDLTSKMLEIFEAKDFNHDFYKYLTFSLIDKYNMANKK</sequence>
<dbReference type="Proteomes" id="UP000244090">
    <property type="component" value="Unassembled WGS sequence"/>
</dbReference>
<protein>
    <recommendedName>
        <fullName evidence="4">DUF4476 domain-containing protein</fullName>
    </recommendedName>
</protein>
<dbReference type="OrthoDB" id="1438552at2"/>
<keyword evidence="1" id="KW-0732">Signal</keyword>
<keyword evidence="3" id="KW-1185">Reference proteome</keyword>
<dbReference type="RefSeq" id="WP_108116635.1">
    <property type="nucleotide sequence ID" value="NZ_QBKT01000012.1"/>
</dbReference>
<accession>A0A2T6BRP7</accession>
<name>A0A2T6BRP7_9FLAO</name>
<feature type="signal peptide" evidence="1">
    <location>
        <begin position="1"/>
        <end position="22"/>
    </location>
</feature>
<evidence type="ECO:0000256" key="1">
    <source>
        <dbReference type="SAM" id="SignalP"/>
    </source>
</evidence>
<evidence type="ECO:0000313" key="3">
    <source>
        <dbReference type="Proteomes" id="UP000244090"/>
    </source>
</evidence>
<organism evidence="2 3">
    <name type="scientific">Kordia periserrulae</name>
    <dbReference type="NCBI Taxonomy" id="701523"/>
    <lineage>
        <taxon>Bacteria</taxon>
        <taxon>Pseudomonadati</taxon>
        <taxon>Bacteroidota</taxon>
        <taxon>Flavobacteriia</taxon>
        <taxon>Flavobacteriales</taxon>
        <taxon>Flavobacteriaceae</taxon>
        <taxon>Kordia</taxon>
    </lineage>
</organism>
<evidence type="ECO:0008006" key="4">
    <source>
        <dbReference type="Google" id="ProtNLM"/>
    </source>
</evidence>
<evidence type="ECO:0000313" key="2">
    <source>
        <dbReference type="EMBL" id="PTX58763.1"/>
    </source>
</evidence>
<proteinExistence type="predicted"/>
<dbReference type="EMBL" id="QBKT01000012">
    <property type="protein sequence ID" value="PTX58763.1"/>
    <property type="molecule type" value="Genomic_DNA"/>
</dbReference>